<keyword evidence="2" id="KW-0813">Transport</keyword>
<proteinExistence type="inferred from homology"/>
<sequence>MKKQSVALFSLLVLVFIGCAAQDGEQGPSGEAGPPGEVSQDDIDSAVEAALAEPEAEVGGTLVVYSGRKESLVSDLIAEFESKFGVDVEVRYAKSAALAGTLELEGAISPADVFFSQDPVSLGVVAKAGLFDKLPADILDNVPTWAIDKNSFWVGTSGRLRSLVVDTRDVTDAEMPSDIYGLADEKFRNRLGLAPTNSSFIAMISCMIESDGEEKVLEWLTAINGLGYTEYPKNSPQVAAADAGELDIGMINHYYTLRVVAENGDSPVKNVYLDGGCGAMVMPAGAGILATSQNKPAALSFIEFLHSTSAQEHFTNSVYEFPLAAGVIPNALLPDIDSLNSPSNLNWSALSLWQEKAVELIAQAGF</sequence>
<evidence type="ECO:0000256" key="2">
    <source>
        <dbReference type="ARBA" id="ARBA00022496"/>
    </source>
</evidence>
<evidence type="ECO:0000256" key="3">
    <source>
        <dbReference type="ARBA" id="ARBA00022729"/>
    </source>
</evidence>
<dbReference type="InterPro" id="IPR026045">
    <property type="entry name" value="Ferric-bd"/>
</dbReference>
<evidence type="ECO:0000256" key="5">
    <source>
        <dbReference type="SAM" id="SignalP"/>
    </source>
</evidence>
<dbReference type="GO" id="GO:0046872">
    <property type="term" value="F:metal ion binding"/>
    <property type="evidence" value="ECO:0007669"/>
    <property type="project" value="UniProtKB-KW"/>
</dbReference>
<dbReference type="Gene3D" id="3.40.190.10">
    <property type="entry name" value="Periplasmic binding protein-like II"/>
    <property type="match status" value="2"/>
</dbReference>
<dbReference type="SUPFAM" id="SSF53850">
    <property type="entry name" value="Periplasmic binding protein-like II"/>
    <property type="match status" value="1"/>
</dbReference>
<dbReference type="EMBL" id="KC811140">
    <property type="protein sequence ID" value="AGQ19704.1"/>
    <property type="molecule type" value="Genomic_DNA"/>
</dbReference>
<keyword evidence="3 5" id="KW-0732">Signal</keyword>
<evidence type="ECO:0000313" key="6">
    <source>
        <dbReference type="EMBL" id="AGQ19704.1"/>
    </source>
</evidence>
<comment type="similarity">
    <text evidence="1">Belongs to the bacterial solute-binding protein 1 family.</text>
</comment>
<accession>S5DLG5</accession>
<name>S5DLG5_9ACTN</name>
<feature type="signal peptide" evidence="5">
    <location>
        <begin position="1"/>
        <end position="21"/>
    </location>
</feature>
<dbReference type="PROSITE" id="PS51257">
    <property type="entry name" value="PROKAR_LIPOPROTEIN"/>
    <property type="match status" value="1"/>
</dbReference>
<keyword evidence="4" id="KW-0408">Iron</keyword>
<feature type="chain" id="PRO_5038484826" evidence="5">
    <location>
        <begin position="22"/>
        <end position="366"/>
    </location>
</feature>
<dbReference type="PANTHER" id="PTHR30006:SF15">
    <property type="entry name" value="IRON-UTILIZATION PERIPLASMIC PROTEIN"/>
    <property type="match status" value="1"/>
</dbReference>
<dbReference type="PIRSF" id="PIRSF002825">
    <property type="entry name" value="CfbpA"/>
    <property type="match status" value="1"/>
</dbReference>
<organism evidence="6">
    <name type="scientific">Candidatus Actinomarina minuta</name>
    <dbReference type="NCBI Taxonomy" id="1389454"/>
    <lineage>
        <taxon>Bacteria</taxon>
        <taxon>Bacillati</taxon>
        <taxon>Actinomycetota</taxon>
        <taxon>Actinomycetes</taxon>
        <taxon>Candidatus Actinomarinidae</taxon>
        <taxon>Candidatus Actinomarinales</taxon>
        <taxon>Candidatus Actinomarineae</taxon>
        <taxon>Candidatus Actinomarinaceae</taxon>
        <taxon>Candidatus Actinomarina</taxon>
    </lineage>
</organism>
<protein>
    <submittedName>
        <fullName evidence="6">ABC-type Fe3+ transport system, periplasmic component</fullName>
    </submittedName>
</protein>
<feature type="binding site" evidence="4">
    <location>
        <position position="254"/>
    </location>
    <ligand>
        <name>Fe cation</name>
        <dbReference type="ChEBI" id="CHEBI:24875"/>
    </ligand>
</feature>
<feature type="binding site" evidence="4">
    <location>
        <position position="255"/>
    </location>
    <ligand>
        <name>Fe cation</name>
        <dbReference type="ChEBI" id="CHEBI:24875"/>
    </ligand>
</feature>
<dbReference type="PANTHER" id="PTHR30006">
    <property type="entry name" value="THIAMINE-BINDING PERIPLASMIC PROTEIN-RELATED"/>
    <property type="match status" value="1"/>
</dbReference>
<dbReference type="GO" id="GO:0030288">
    <property type="term" value="C:outer membrane-bounded periplasmic space"/>
    <property type="evidence" value="ECO:0007669"/>
    <property type="project" value="TreeGrafter"/>
</dbReference>
<dbReference type="Pfam" id="PF13531">
    <property type="entry name" value="SBP_bac_11"/>
    <property type="match status" value="1"/>
</dbReference>
<dbReference type="GO" id="GO:0006826">
    <property type="term" value="P:iron ion transport"/>
    <property type="evidence" value="ECO:0007669"/>
    <property type="project" value="UniProtKB-KW"/>
</dbReference>
<dbReference type="AlphaFoldDB" id="S5DLG5"/>
<keyword evidence="4" id="KW-0479">Metal-binding</keyword>
<reference evidence="6" key="1">
    <citation type="journal article" date="2013" name="Sci. Rep.">
        <title>Metagenomics uncovers a new group of low GC and ultra-small marine Actinobacteria.</title>
        <authorList>
            <person name="Ghai R."/>
            <person name="Mizuno C.M."/>
            <person name="Picazo A."/>
            <person name="Camacho A."/>
            <person name="Rodriguez-Valera F."/>
        </authorList>
    </citation>
    <scope>NUCLEOTIDE SEQUENCE</scope>
</reference>
<keyword evidence="2" id="KW-0406">Ion transport</keyword>
<keyword evidence="2" id="KW-0410">Iron transport</keyword>
<evidence type="ECO:0000256" key="1">
    <source>
        <dbReference type="ARBA" id="ARBA00008520"/>
    </source>
</evidence>
<evidence type="ECO:0000256" key="4">
    <source>
        <dbReference type="PIRSR" id="PIRSR002825-1"/>
    </source>
</evidence>